<keyword evidence="4" id="KW-0378">Hydrolase</keyword>
<evidence type="ECO:0000256" key="3">
    <source>
        <dbReference type="ARBA" id="ARBA00012922"/>
    </source>
</evidence>
<comment type="caution">
    <text evidence="6">The sequence shown here is derived from an EMBL/GenBank/DDBJ whole genome shotgun (WGS) entry which is preliminary data.</text>
</comment>
<evidence type="ECO:0000256" key="1">
    <source>
        <dbReference type="ARBA" id="ARBA00001311"/>
    </source>
</evidence>
<keyword evidence="7" id="KW-1185">Reference proteome</keyword>
<dbReference type="PROSITE" id="PS00571">
    <property type="entry name" value="AMIDASES"/>
    <property type="match status" value="1"/>
</dbReference>
<proteinExistence type="inferred from homology"/>
<evidence type="ECO:0000259" key="5">
    <source>
        <dbReference type="Pfam" id="PF01425"/>
    </source>
</evidence>
<dbReference type="EMBL" id="JAADYS010000368">
    <property type="protein sequence ID" value="KAF4470303.1"/>
    <property type="molecule type" value="Genomic_DNA"/>
</dbReference>
<accession>A0A8H4LLH3</accession>
<gene>
    <name evidence="6" type="ORF">FALBO_2783</name>
</gene>
<protein>
    <recommendedName>
        <fullName evidence="3">amidase</fullName>
        <ecNumber evidence="3">3.5.1.4</ecNumber>
    </recommendedName>
</protein>
<dbReference type="GO" id="GO:0004040">
    <property type="term" value="F:amidase activity"/>
    <property type="evidence" value="ECO:0007669"/>
    <property type="project" value="UniProtKB-EC"/>
</dbReference>
<evidence type="ECO:0000256" key="2">
    <source>
        <dbReference type="ARBA" id="ARBA00009199"/>
    </source>
</evidence>
<name>A0A8H4LLH3_9HYPO</name>
<evidence type="ECO:0000313" key="6">
    <source>
        <dbReference type="EMBL" id="KAF4470303.1"/>
    </source>
</evidence>
<sequence length="277" mass="29413">MSSPYKIQDWQQVAAQKRQVLYDSIPQSHCLPPSLLPMVEKNELLPSDETVLSCGVLSALDLEITNIDDAAVLLERIAARRYSAVQVAEAFCKRASIAQQITNCLTEIMYDKAVERARWLDDYYEKEGKTAGILHGLPISLKDCFNIKGIPTTSGLASWIPNVATADSSVTRGLVEAGAVLFVKTNVSQALLMVETINNVFGTTKNPYNPSLSVGGSSGGEAGLVAARGSILGSGTDGGGSIRFPAAFCGLWRMPTMGITTPSDGNESVNAGLGPMA</sequence>
<dbReference type="Pfam" id="PF01425">
    <property type="entry name" value="Amidase"/>
    <property type="match status" value="1"/>
</dbReference>
<dbReference type="EC" id="3.5.1.4" evidence="3"/>
<dbReference type="SUPFAM" id="SSF75304">
    <property type="entry name" value="Amidase signature (AS) enzymes"/>
    <property type="match status" value="1"/>
</dbReference>
<dbReference type="InterPro" id="IPR036928">
    <property type="entry name" value="AS_sf"/>
</dbReference>
<evidence type="ECO:0000256" key="4">
    <source>
        <dbReference type="ARBA" id="ARBA00022801"/>
    </source>
</evidence>
<organism evidence="6 7">
    <name type="scientific">Fusarium albosuccineum</name>
    <dbReference type="NCBI Taxonomy" id="1237068"/>
    <lineage>
        <taxon>Eukaryota</taxon>
        <taxon>Fungi</taxon>
        <taxon>Dikarya</taxon>
        <taxon>Ascomycota</taxon>
        <taxon>Pezizomycotina</taxon>
        <taxon>Sordariomycetes</taxon>
        <taxon>Hypocreomycetidae</taxon>
        <taxon>Hypocreales</taxon>
        <taxon>Nectriaceae</taxon>
        <taxon>Fusarium</taxon>
        <taxon>Fusarium decemcellulare species complex</taxon>
    </lineage>
</organism>
<reference evidence="6 7" key="1">
    <citation type="submission" date="2020-01" db="EMBL/GenBank/DDBJ databases">
        <title>Identification and distribution of gene clusters putatively required for synthesis of sphingolipid metabolism inhibitors in phylogenetically diverse species of the filamentous fungus Fusarium.</title>
        <authorList>
            <person name="Kim H.-S."/>
            <person name="Busman M."/>
            <person name="Brown D.W."/>
            <person name="Divon H."/>
            <person name="Uhlig S."/>
            <person name="Proctor R.H."/>
        </authorList>
    </citation>
    <scope>NUCLEOTIDE SEQUENCE [LARGE SCALE GENOMIC DNA]</scope>
    <source>
        <strain evidence="6 7">NRRL 20459</strain>
    </source>
</reference>
<dbReference type="AlphaFoldDB" id="A0A8H4LLH3"/>
<evidence type="ECO:0000313" key="7">
    <source>
        <dbReference type="Proteomes" id="UP000554235"/>
    </source>
</evidence>
<dbReference type="OrthoDB" id="6428749at2759"/>
<dbReference type="Gene3D" id="3.90.1300.10">
    <property type="entry name" value="Amidase signature (AS) domain"/>
    <property type="match status" value="1"/>
</dbReference>
<feature type="domain" description="Amidase" evidence="5">
    <location>
        <begin position="87"/>
        <end position="251"/>
    </location>
</feature>
<dbReference type="PANTHER" id="PTHR46072">
    <property type="entry name" value="AMIDASE-RELATED-RELATED"/>
    <property type="match status" value="1"/>
</dbReference>
<dbReference type="InterPro" id="IPR020556">
    <property type="entry name" value="Amidase_CS"/>
</dbReference>
<comment type="similarity">
    <text evidence="2">Belongs to the amidase family.</text>
</comment>
<dbReference type="InterPro" id="IPR023631">
    <property type="entry name" value="Amidase_dom"/>
</dbReference>
<dbReference type="Proteomes" id="UP000554235">
    <property type="component" value="Unassembled WGS sequence"/>
</dbReference>
<comment type="catalytic activity">
    <reaction evidence="1">
        <text>a monocarboxylic acid amide + H2O = a monocarboxylate + NH4(+)</text>
        <dbReference type="Rhea" id="RHEA:12020"/>
        <dbReference type="ChEBI" id="CHEBI:15377"/>
        <dbReference type="ChEBI" id="CHEBI:28938"/>
        <dbReference type="ChEBI" id="CHEBI:35757"/>
        <dbReference type="ChEBI" id="CHEBI:83628"/>
        <dbReference type="EC" id="3.5.1.4"/>
    </reaction>
</comment>